<keyword evidence="7" id="KW-0568">Pathogenesis-related protein</keyword>
<keyword evidence="5 8" id="KW-1133">Transmembrane helix</keyword>
<feature type="transmembrane region" description="Helical" evidence="8">
    <location>
        <begin position="1125"/>
        <end position="1146"/>
    </location>
</feature>
<dbReference type="InterPro" id="IPR004326">
    <property type="entry name" value="Mlo"/>
</dbReference>
<evidence type="ECO:0000256" key="6">
    <source>
        <dbReference type="ARBA" id="ARBA00023136"/>
    </source>
</evidence>
<dbReference type="OrthoDB" id="68481at2759"/>
<feature type="transmembrane region" description="Helical" evidence="8">
    <location>
        <begin position="1458"/>
        <end position="1478"/>
    </location>
</feature>
<feature type="transmembrane region" description="Helical" evidence="8">
    <location>
        <begin position="1095"/>
        <end position="1119"/>
    </location>
</feature>
<feature type="transmembrane region" description="Helical" evidence="8">
    <location>
        <begin position="788"/>
        <end position="815"/>
    </location>
</feature>
<keyword evidence="6 8" id="KW-0472">Membrane</keyword>
<evidence type="ECO:0008006" key="11">
    <source>
        <dbReference type="Google" id="ProtNLM"/>
    </source>
</evidence>
<gene>
    <name evidence="9" type="ORF">THRCLA_21442</name>
</gene>
<feature type="transmembrane region" description="Helical" evidence="8">
    <location>
        <begin position="1652"/>
        <end position="1678"/>
    </location>
</feature>
<evidence type="ECO:0000256" key="2">
    <source>
        <dbReference type="ARBA" id="ARBA00006574"/>
    </source>
</evidence>
<sequence>LADTEPLTIERVLLWTFIVVIFVSLLEEGLHQLHHICKKYPKYDEMLQKITGELMVVGLIYLLVKLICYFNFIKYGGVQYYSLDAADMLLFFVALALVIQSIIVFVRLRFSNKKIDDIMITETGSLIQMAEAENEKTKKLNWFSKLFSKYQIRAKLEHKLLEIFFRSEHHLPTMFTFAKYIREVQDSQIVDLVEIDIIGYGLLLLLLAAFFASTGELQVDGLYRSSYDNTSSLYQLSATMDDERKWIFKFYAWSLTVAMTLMALYLRILNHAVVKRAIDRFRGPLSEKLDSYDDELIDATKCAHTQELLDGVHSAEEAMNLLRIESEKIREKHNAREDQRRGWFKKNLAVQLLHSAYRKITRKSDKVESTDSLNTENTLKTMKMPLPFSRKFVEFCVRTFLIVNGLYYSMLVVCVVPTLSTSELPILALLVLPLLINTLWLSPLLVHKFSLLNGTWKVDPKKLCAVIDHIREVEELNVNMVKQIQKSILNELEDKLKAPQVSGTNSESNKIECTTLKTIRNKMNDKSNGTNEYAEVEDIRQILTEHGFKFSSHKFHTLVYLKYQTKGTKVLYNDIVEALIPRPGSLLASHPSFQFISEKFQGIHRFYFLITASYMGSKPMKFIDNGHMSNDKMSFSPYILYIIHHFALMTGFQIQLDNGIYFRWAHQNQAKSISLFEESAKPVGSRAIVKMILLSLFNWHQNIKMVFRELYEKAEPLTIGWVLYCTVFVIIFVILLEAGLHKLIHVCKRHHKYHEMIHKVTGELMVVGLIYLLVKMLCYFKVIQYGGVVYYAMDAADILLLFVAIALVFQALILFARLRSTNAKMDSITIMSAADLILMAKEDENTNSGNLLCSQRRKLLVLMEHKVVEAFFHELYGLPKIFSFSKYLREIQDGQIVDLIEVDFFGWILLLILTSAFFAFTGELQANSVYRASYTNDLYHVSAQMLERRELVFSVFAVSLTIAMILMAIYLRVLNKAVMQKAKKYFLRSQKSNLYDQTHEQQLITALESVSEIEHEQGKLSTKDAIDKMTEVSNKLSNEVLGHHGFFQGSIIVQLFRSCFCNIKRKFTGETKTSSFTNDFHQAMPLPFSRKAVQFLVQFFLIVNGLYYGMLLAIVVPSLDEDELPILATLFIPLVLNTFWLAPLLVHKFSLLDGTWRVVPKKLAAVIDHLKEVEELNGVMFEQIGSYLQSHMKFVKDIENELNRIDKNDGNQDGHIDIERLRQVFINYGFKLSRHKFTTLVLLKYQTKGTTVNFMEILNAIEKYTADSTTPLTIERVLLWTFCVVLFVSLLEAGLHKLIHICKHHRKYYEMLHKVTGELMIVGLIYLLVKLVCYFNVIQYGGVQYYSLDAADMLLFFVALALVFQSIISFVRLRRANAKMDSLTITTAGALVDITKAEYARLENAGWWKKSRVINRMRSLLEHKLLEAFFHEVYGLPMMFSFSKYLREVQDSHIVDLIEIDILGWTLLLALLAGFFAATGELQTHSLYRTTFNATTSSDHTTIALDDKRKWVFGLFASSLTLVMVMTAIYLKILNNAVIDHALHHFLVGNDEKIIDKKTSYDKHLMEALKNVEIIAKERAEISPTEAMEQMRNVSENIRVTLRKRKGYFKNNLMVQLAQSSFRKIMKKSDKNLPLNHVNPMLKMPLPFSRKFVQFCVRTFMIVNGLYYSMLIACIVPTLSDHQLPHLFALMIPLLLNTFWLAQ</sequence>
<dbReference type="GO" id="GO:0016020">
    <property type="term" value="C:membrane"/>
    <property type="evidence" value="ECO:0007669"/>
    <property type="project" value="UniProtKB-SubCell"/>
</dbReference>
<feature type="transmembrane region" description="Helical" evidence="8">
    <location>
        <begin position="951"/>
        <end position="974"/>
    </location>
</feature>
<evidence type="ECO:0000256" key="8">
    <source>
        <dbReference type="SAM" id="Phobius"/>
    </source>
</evidence>
<name>A0A1V9ZWH2_9STRA</name>
<evidence type="ECO:0000256" key="7">
    <source>
        <dbReference type="ARBA" id="ARBA00023265"/>
    </source>
</evidence>
<dbReference type="PANTHER" id="PTHR31942:SF52">
    <property type="entry name" value="MLO-LIKE PROTEIN 1"/>
    <property type="match status" value="1"/>
</dbReference>
<dbReference type="PANTHER" id="PTHR31942">
    <property type="entry name" value="MLO-LIKE PROTEIN 1"/>
    <property type="match status" value="1"/>
</dbReference>
<feature type="non-terminal residue" evidence="9">
    <location>
        <position position="1"/>
    </location>
</feature>
<evidence type="ECO:0000313" key="10">
    <source>
        <dbReference type="Proteomes" id="UP000243217"/>
    </source>
</evidence>
<keyword evidence="10" id="KW-1185">Reference proteome</keyword>
<dbReference type="SUPFAM" id="SSF47473">
    <property type="entry name" value="EF-hand"/>
    <property type="match status" value="1"/>
</dbReference>
<keyword evidence="3 8" id="KW-0812">Transmembrane</keyword>
<reference evidence="9 10" key="1">
    <citation type="journal article" date="2014" name="Genome Biol. Evol.">
        <title>The secreted proteins of Achlya hypogyna and Thraustotheca clavata identify the ancestral oomycete secretome and reveal gene acquisitions by horizontal gene transfer.</title>
        <authorList>
            <person name="Misner I."/>
            <person name="Blouin N."/>
            <person name="Leonard G."/>
            <person name="Richards T.A."/>
            <person name="Lane C.E."/>
        </authorList>
    </citation>
    <scope>NUCLEOTIDE SEQUENCE [LARGE SCALE GENOMIC DNA]</scope>
    <source>
        <strain evidence="9 10">ATCC 34112</strain>
    </source>
</reference>
<feature type="transmembrane region" description="Helical" evidence="8">
    <location>
        <begin position="426"/>
        <end position="446"/>
    </location>
</feature>
<feature type="transmembrane region" description="Helical" evidence="8">
    <location>
        <begin position="1511"/>
        <end position="1531"/>
    </location>
</feature>
<evidence type="ECO:0000256" key="3">
    <source>
        <dbReference type="ARBA" id="ARBA00022692"/>
    </source>
</evidence>
<dbReference type="GO" id="GO:0006952">
    <property type="term" value="P:defense response"/>
    <property type="evidence" value="ECO:0007669"/>
    <property type="project" value="UniProtKB-KW"/>
</dbReference>
<feature type="transmembrane region" description="Helical" evidence="8">
    <location>
        <begin position="896"/>
        <end position="920"/>
    </location>
</feature>
<feature type="transmembrane region" description="Helical" evidence="8">
    <location>
        <begin position="719"/>
        <end position="740"/>
    </location>
</feature>
<accession>A0A1V9ZWH2</accession>
<feature type="transmembrane region" description="Helical" evidence="8">
    <location>
        <begin position="1684"/>
        <end position="1702"/>
    </location>
</feature>
<dbReference type="EMBL" id="JNBS01001143">
    <property type="protein sequence ID" value="OQS02356.1"/>
    <property type="molecule type" value="Genomic_DNA"/>
</dbReference>
<feature type="transmembrane region" description="Helical" evidence="8">
    <location>
        <begin position="85"/>
        <end position="106"/>
    </location>
</feature>
<protein>
    <recommendedName>
        <fullName evidence="11">EF-hand domain-containing protein</fullName>
    </recommendedName>
</protein>
<dbReference type="STRING" id="74557.A0A1V9ZWH2"/>
<feature type="transmembrane region" description="Helical" evidence="8">
    <location>
        <begin position="392"/>
        <end position="420"/>
    </location>
</feature>
<feature type="transmembrane region" description="Helical" evidence="8">
    <location>
        <begin position="12"/>
        <end position="30"/>
    </location>
</feature>
<dbReference type="Proteomes" id="UP000243217">
    <property type="component" value="Unassembled WGS sequence"/>
</dbReference>
<keyword evidence="4" id="KW-0611">Plant defense</keyword>
<evidence type="ECO:0000256" key="1">
    <source>
        <dbReference type="ARBA" id="ARBA00004141"/>
    </source>
</evidence>
<feature type="transmembrane region" description="Helical" evidence="8">
    <location>
        <begin position="246"/>
        <end position="266"/>
    </location>
</feature>
<feature type="transmembrane region" description="Helical" evidence="8">
    <location>
        <begin position="638"/>
        <end position="656"/>
    </location>
</feature>
<feature type="transmembrane region" description="Helical" evidence="8">
    <location>
        <begin position="189"/>
        <end position="212"/>
    </location>
</feature>
<proteinExistence type="inferred from homology"/>
<comment type="subcellular location">
    <subcellularLocation>
        <location evidence="1">Membrane</location>
        <topology evidence="1">Multi-pass membrane protein</topology>
    </subcellularLocation>
</comment>
<feature type="transmembrane region" description="Helical" evidence="8">
    <location>
        <begin position="760"/>
        <end position="782"/>
    </location>
</feature>
<dbReference type="InterPro" id="IPR011992">
    <property type="entry name" value="EF-hand-dom_pair"/>
</dbReference>
<feature type="transmembrane region" description="Helical" evidence="8">
    <location>
        <begin position="50"/>
        <end position="73"/>
    </location>
</feature>
<evidence type="ECO:0000256" key="5">
    <source>
        <dbReference type="ARBA" id="ARBA00022989"/>
    </source>
</evidence>
<comment type="caution">
    <text evidence="9">The sequence shown here is derived from an EMBL/GenBank/DDBJ whole genome shotgun (WGS) entry which is preliminary data.</text>
</comment>
<feature type="transmembrane region" description="Helical" evidence="8">
    <location>
        <begin position="1319"/>
        <end position="1338"/>
    </location>
</feature>
<comment type="similarity">
    <text evidence="2">Belongs to the MLO family.</text>
</comment>
<evidence type="ECO:0000256" key="4">
    <source>
        <dbReference type="ARBA" id="ARBA00022821"/>
    </source>
</evidence>
<evidence type="ECO:0000313" key="9">
    <source>
        <dbReference type="EMBL" id="OQS02356.1"/>
    </source>
</evidence>
<feature type="transmembrane region" description="Helical" evidence="8">
    <location>
        <begin position="1350"/>
        <end position="1371"/>
    </location>
</feature>
<organism evidence="9 10">
    <name type="scientific">Thraustotheca clavata</name>
    <dbReference type="NCBI Taxonomy" id="74557"/>
    <lineage>
        <taxon>Eukaryota</taxon>
        <taxon>Sar</taxon>
        <taxon>Stramenopiles</taxon>
        <taxon>Oomycota</taxon>
        <taxon>Saprolegniomycetes</taxon>
        <taxon>Saprolegniales</taxon>
        <taxon>Achlyaceae</taxon>
        <taxon>Thraustotheca</taxon>
    </lineage>
</organism>